<accession>A0ABX5LJM3</accession>
<proteinExistence type="predicted"/>
<comment type="caution">
    <text evidence="3">The sequence shown here is derived from an EMBL/GenBank/DDBJ whole genome shotgun (WGS) entry which is preliminary data.</text>
</comment>
<reference evidence="3 4" key="1">
    <citation type="submission" date="2018-05" db="EMBL/GenBank/DDBJ databases">
        <title>Animal gut microbial communities from fecal samples from Wisconsin, USA.</title>
        <authorList>
            <person name="Neumann A."/>
        </authorList>
    </citation>
    <scope>NUCLEOTIDE SEQUENCE [LARGE SCALE GENOMIC DNA]</scope>
    <source>
        <strain evidence="3 4">UWS4</strain>
    </source>
</reference>
<feature type="compositionally biased region" description="Basic residues" evidence="1">
    <location>
        <begin position="127"/>
        <end position="141"/>
    </location>
</feature>
<keyword evidence="2" id="KW-1133">Transmembrane helix</keyword>
<dbReference type="RefSeq" id="WP_146129166.1">
    <property type="nucleotide sequence ID" value="NZ_JAXEIU010000039.1"/>
</dbReference>
<sequence>MIFDVIVILVTILVGGLLLFPVKVRFLFCGKKNGSQLEVRLFRKKIFSTEEESPEENEENAEKSSEDEEKESRDDDFDAENPWKKEDDSVKKKAPSEKDATVKKEESVEKRATPPAAPKEKQNPPVKKQKKKKSKRAKKKSASSDREFLTILAEKKFSRKWIRELIRVGKAFFKIFQGKFEPTTVEGIRYEDDYLWMGYLTGSLNFLSGTIPLLENWEFHADWTGDRPFKIEGSFIATFSVARVLGFCLVCGKSIIEVVSLYFWNRHRYRKNPECIRLVFWRKWIVRFFSS</sequence>
<protein>
    <recommendedName>
        <fullName evidence="5">DUF2953 domain-containing protein</fullName>
    </recommendedName>
</protein>
<organism evidence="3 4">
    <name type="scientific">Hallerella porci</name>
    <dbReference type="NCBI Taxonomy" id="1945871"/>
    <lineage>
        <taxon>Bacteria</taxon>
        <taxon>Pseudomonadati</taxon>
        <taxon>Fibrobacterota</taxon>
        <taxon>Fibrobacteria</taxon>
        <taxon>Fibrobacterales</taxon>
        <taxon>Fibrobacteraceae</taxon>
        <taxon>Hallerella</taxon>
    </lineage>
</organism>
<evidence type="ECO:0008006" key="5">
    <source>
        <dbReference type="Google" id="ProtNLM"/>
    </source>
</evidence>
<evidence type="ECO:0000256" key="2">
    <source>
        <dbReference type="SAM" id="Phobius"/>
    </source>
</evidence>
<gene>
    <name evidence="3" type="ORF">B0H50_13210</name>
</gene>
<evidence type="ECO:0000313" key="4">
    <source>
        <dbReference type="Proteomes" id="UP000245523"/>
    </source>
</evidence>
<evidence type="ECO:0000256" key="1">
    <source>
        <dbReference type="SAM" id="MobiDB-lite"/>
    </source>
</evidence>
<dbReference type="EMBL" id="QGHD01000032">
    <property type="protein sequence ID" value="PWK93111.1"/>
    <property type="molecule type" value="Genomic_DNA"/>
</dbReference>
<evidence type="ECO:0000313" key="3">
    <source>
        <dbReference type="EMBL" id="PWK93111.1"/>
    </source>
</evidence>
<feature type="compositionally biased region" description="Acidic residues" evidence="1">
    <location>
        <begin position="49"/>
        <end position="79"/>
    </location>
</feature>
<keyword evidence="2" id="KW-0472">Membrane</keyword>
<dbReference type="Proteomes" id="UP000245523">
    <property type="component" value="Unassembled WGS sequence"/>
</dbReference>
<keyword evidence="2" id="KW-0812">Transmembrane</keyword>
<feature type="transmembrane region" description="Helical" evidence="2">
    <location>
        <begin position="6"/>
        <end position="28"/>
    </location>
</feature>
<feature type="compositionally biased region" description="Basic and acidic residues" evidence="1">
    <location>
        <begin position="81"/>
        <end position="122"/>
    </location>
</feature>
<name>A0ABX5LJM3_9BACT</name>
<keyword evidence="4" id="KW-1185">Reference proteome</keyword>
<feature type="region of interest" description="Disordered" evidence="1">
    <location>
        <begin position="49"/>
        <end position="142"/>
    </location>
</feature>